<sequence>MEHMMDLKVQAVNKHLYAFKLRVVERPAHISGISSFRTELDRLWADLDVILAPPTDVPESKLTAFADDTVLDALFSEDIAQPKPTRAREKRPRSSHKSDITEDTRAKKWER</sequence>
<name>A0AAV9KX18_9SOLN</name>
<protein>
    <recommendedName>
        <fullName evidence="4">Integrase core domain containing protein</fullName>
    </recommendedName>
</protein>
<proteinExistence type="predicted"/>
<comment type="caution">
    <text evidence="2">The sequence shown here is derived from an EMBL/GenBank/DDBJ whole genome shotgun (WGS) entry which is preliminary data.</text>
</comment>
<feature type="compositionally biased region" description="Basic and acidic residues" evidence="1">
    <location>
        <begin position="96"/>
        <end position="111"/>
    </location>
</feature>
<dbReference type="AlphaFoldDB" id="A0AAV9KX18"/>
<evidence type="ECO:0000313" key="3">
    <source>
        <dbReference type="Proteomes" id="UP001311915"/>
    </source>
</evidence>
<reference evidence="2 3" key="1">
    <citation type="submission" date="2023-10" db="EMBL/GenBank/DDBJ databases">
        <title>Genome-Wide Identification Analysis in wild type Solanum Pinnatisectum Reveals Some Genes Defensing Phytophthora Infestans.</title>
        <authorList>
            <person name="Sun C."/>
        </authorList>
    </citation>
    <scope>NUCLEOTIDE SEQUENCE [LARGE SCALE GENOMIC DNA]</scope>
    <source>
        <strain evidence="2">LQN</strain>
        <tissue evidence="2">Leaf</tissue>
    </source>
</reference>
<keyword evidence="3" id="KW-1185">Reference proteome</keyword>
<evidence type="ECO:0000256" key="1">
    <source>
        <dbReference type="SAM" id="MobiDB-lite"/>
    </source>
</evidence>
<dbReference type="EMBL" id="JAWPEI010000008">
    <property type="protein sequence ID" value="KAK4717985.1"/>
    <property type="molecule type" value="Genomic_DNA"/>
</dbReference>
<accession>A0AAV9KX18</accession>
<organism evidence="2 3">
    <name type="scientific">Solanum pinnatisectum</name>
    <name type="common">tansyleaf nightshade</name>
    <dbReference type="NCBI Taxonomy" id="50273"/>
    <lineage>
        <taxon>Eukaryota</taxon>
        <taxon>Viridiplantae</taxon>
        <taxon>Streptophyta</taxon>
        <taxon>Embryophyta</taxon>
        <taxon>Tracheophyta</taxon>
        <taxon>Spermatophyta</taxon>
        <taxon>Magnoliopsida</taxon>
        <taxon>eudicotyledons</taxon>
        <taxon>Gunneridae</taxon>
        <taxon>Pentapetalae</taxon>
        <taxon>asterids</taxon>
        <taxon>lamiids</taxon>
        <taxon>Solanales</taxon>
        <taxon>Solanaceae</taxon>
        <taxon>Solanoideae</taxon>
        <taxon>Solaneae</taxon>
        <taxon>Solanum</taxon>
    </lineage>
</organism>
<gene>
    <name evidence="2" type="ORF">R3W88_016323</name>
</gene>
<feature type="region of interest" description="Disordered" evidence="1">
    <location>
        <begin position="77"/>
        <end position="111"/>
    </location>
</feature>
<dbReference type="Proteomes" id="UP001311915">
    <property type="component" value="Unassembled WGS sequence"/>
</dbReference>
<evidence type="ECO:0008006" key="4">
    <source>
        <dbReference type="Google" id="ProtNLM"/>
    </source>
</evidence>
<evidence type="ECO:0000313" key="2">
    <source>
        <dbReference type="EMBL" id="KAK4717985.1"/>
    </source>
</evidence>